<evidence type="ECO:0000313" key="3">
    <source>
        <dbReference type="EMBL" id="PSK81677.1"/>
    </source>
</evidence>
<reference evidence="2 5" key="2">
    <citation type="submission" date="2019-10" db="EMBL/GenBank/DDBJ databases">
        <title>Prolixibacter strains distinguished by the presence of nitrate reductase genes were adept at nitrate-dependent anaerobic corrosion of metallic iron and carbon steel.</title>
        <authorList>
            <person name="Iino T."/>
            <person name="Shono N."/>
            <person name="Ito K."/>
            <person name="Nakamura R."/>
            <person name="Sueoka K."/>
            <person name="Harayama S."/>
            <person name="Ohkuma M."/>
        </authorList>
    </citation>
    <scope>NUCLEOTIDE SEQUENCE [LARGE SCALE GENOMIC DNA]</scope>
    <source>
        <strain evidence="2 5">MIC1-1</strain>
    </source>
</reference>
<evidence type="ECO:0000313" key="2">
    <source>
        <dbReference type="EMBL" id="GET21200.1"/>
    </source>
</evidence>
<accession>A0A2P8C9N3</accession>
<gene>
    <name evidence="3" type="ORF">CLV93_10875</name>
    <name evidence="2" type="ORF">JCM18694_14460</name>
</gene>
<reference evidence="3 4" key="1">
    <citation type="submission" date="2018-03" db="EMBL/GenBank/DDBJ databases">
        <title>Genomic Encyclopedia of Archaeal and Bacterial Type Strains, Phase II (KMG-II): from individual species to whole genera.</title>
        <authorList>
            <person name="Goeker M."/>
        </authorList>
    </citation>
    <scope>NUCLEOTIDE SEQUENCE [LARGE SCALE GENOMIC DNA]</scope>
    <source>
        <strain evidence="3 4">DSM 27267</strain>
    </source>
</reference>
<keyword evidence="1" id="KW-0812">Transmembrane</keyword>
<dbReference type="InterPro" id="IPR057695">
    <property type="entry name" value="DUF7935"/>
</dbReference>
<dbReference type="EMBL" id="BLAU01000001">
    <property type="protein sequence ID" value="GET21200.1"/>
    <property type="molecule type" value="Genomic_DNA"/>
</dbReference>
<dbReference type="EMBL" id="PYGC01000008">
    <property type="protein sequence ID" value="PSK81677.1"/>
    <property type="molecule type" value="Genomic_DNA"/>
</dbReference>
<name>A0A2P8C9N3_9BACT</name>
<dbReference type="Proteomes" id="UP000396862">
    <property type="component" value="Unassembled WGS sequence"/>
</dbReference>
<comment type="caution">
    <text evidence="3">The sequence shown here is derived from an EMBL/GenBank/DDBJ whole genome shotgun (WGS) entry which is preliminary data.</text>
</comment>
<protein>
    <submittedName>
        <fullName evidence="3">Uncharacterized protein</fullName>
    </submittedName>
</protein>
<dbReference type="Proteomes" id="UP000240621">
    <property type="component" value="Unassembled WGS sequence"/>
</dbReference>
<evidence type="ECO:0000256" key="1">
    <source>
        <dbReference type="SAM" id="Phobius"/>
    </source>
</evidence>
<proteinExistence type="predicted"/>
<dbReference type="RefSeq" id="WP_106542979.1">
    <property type="nucleotide sequence ID" value="NZ_BLAU01000001.1"/>
</dbReference>
<keyword evidence="1" id="KW-1133">Transmembrane helix</keyword>
<keyword evidence="5" id="KW-1185">Reference proteome</keyword>
<dbReference type="OrthoDB" id="1493032at2"/>
<evidence type="ECO:0000313" key="4">
    <source>
        <dbReference type="Proteomes" id="UP000240621"/>
    </source>
</evidence>
<organism evidence="3 4">
    <name type="scientific">Prolixibacter denitrificans</name>
    <dbReference type="NCBI Taxonomy" id="1541063"/>
    <lineage>
        <taxon>Bacteria</taxon>
        <taxon>Pseudomonadati</taxon>
        <taxon>Bacteroidota</taxon>
        <taxon>Bacteroidia</taxon>
        <taxon>Marinilabiliales</taxon>
        <taxon>Prolixibacteraceae</taxon>
        <taxon>Prolixibacter</taxon>
    </lineage>
</organism>
<feature type="transmembrane region" description="Helical" evidence="1">
    <location>
        <begin position="12"/>
        <end position="29"/>
    </location>
</feature>
<keyword evidence="1" id="KW-0472">Membrane</keyword>
<dbReference type="AlphaFoldDB" id="A0A2P8C9N3"/>
<sequence>MDGNINSFYEILKITLPALVVFLTAYFLFRDMLENSQRQREFEFRVENQGQVTPVRLQAYERLTLFLERISPQSLLNRTLAADTSAVQFHYELLKQIRQEYEHNLSQQIYVSVTAWEALRGAKESLVMLINKAADEVKKDEPAISLSNKIFQMYMEQDDQPVTIALAELKKEVRMFF</sequence>
<evidence type="ECO:0000313" key="5">
    <source>
        <dbReference type="Proteomes" id="UP000396862"/>
    </source>
</evidence>
<dbReference type="Pfam" id="PF25589">
    <property type="entry name" value="DUF7935"/>
    <property type="match status" value="1"/>
</dbReference>